<gene>
    <name evidence="1" type="ORF">CELE_F58D12.3</name>
    <name evidence="1 3" type="ORF">F58D12.3</name>
</gene>
<dbReference type="GeneID" id="186505"/>
<evidence type="ECO:0000313" key="3">
    <source>
        <dbReference type="WormBase" id="F58D12.3"/>
    </source>
</evidence>
<dbReference type="SUPFAM" id="SSF50985">
    <property type="entry name" value="RCC1/BLIP-II"/>
    <property type="match status" value="1"/>
</dbReference>
<evidence type="ECO:0000313" key="2">
    <source>
        <dbReference type="Proteomes" id="UP000001940"/>
    </source>
</evidence>
<organism evidence="1 2">
    <name type="scientific">Caenorhabditis elegans</name>
    <dbReference type="NCBI Taxonomy" id="6239"/>
    <lineage>
        <taxon>Eukaryota</taxon>
        <taxon>Metazoa</taxon>
        <taxon>Ecdysozoa</taxon>
        <taxon>Nematoda</taxon>
        <taxon>Chromadorea</taxon>
        <taxon>Rhabditida</taxon>
        <taxon>Rhabditina</taxon>
        <taxon>Rhabditomorpha</taxon>
        <taxon>Rhabditoidea</taxon>
        <taxon>Rhabditidae</taxon>
        <taxon>Peloderinae</taxon>
        <taxon>Caenorhabditis</taxon>
    </lineage>
</organism>
<dbReference type="OMA" id="NGTICAF"/>
<dbReference type="FunCoup" id="G5ED10">
    <property type="interactions" value="838"/>
</dbReference>
<sequence>MAPKIVQSIVELSLANDLPPKFAEEAATILANYIKDAGFYKKRRLAEKISKFDFNTKCLIIRHIRLVGVDQFPVDICLSRASRRGTIKDGIMRFKKPKCKQAMAHGDNKYGRLGIGSNDESVSKWQHIKISGEILRVHIGPCHTIFELASGELYGCGKASNFLEGPVDPELNINTPVKLQYYTANPMVRTKIILTPDSTEFMDYNVLSSLIIGRCESNSNIRSSGDNWKIRTKREALEEIQVLKEITTKRVLVSAYDDEMNLHFERFINVRDDCQWVSSDGKQKEIVFISDGFRVDSETFWKNYTIYTNGTICAFADNNIYSGKLVLSKEGVNSSDEDSDDEEYDDDMFDENMRNRESFKSLIERNGVLVAFMSERIMTFSFDGLAMSPNGESMFVWSKFPVNKQVKNYRPSGKSSPFLCSKTTPNSKINDVTSLSDILNSVSETPISLLNTLYRDNAYPRFPEHIQVLLALRHFLRIDGNTGIPLVLASNLQDDGNINKQKMRKEMRAALDISFKIPILTVKANWSIEQKKQRKAEVREKSELYLNELIKDVSALMEKLNTVPLKYRANGLEVEFAKYINDIFCVSFDPPGETDEVTIKSENCLTPQTTGEKMFKLGHCERALNERVKEGDIDGNEPRFKLIRVEAVQILTDRGVFVSGVESKFQTFSDEVTEFRIKCFDEALLNHIDENYVLNLNVAYLHHENTTKFIEAMDSFFLIREDFYYLDSLKW</sequence>
<dbReference type="InParanoid" id="G5ED10"/>
<dbReference type="RefSeq" id="NP_506491.4">
    <property type="nucleotide sequence ID" value="NM_074090.6"/>
</dbReference>
<dbReference type="AGR" id="WB:WBGene00010250"/>
<protein>
    <submittedName>
        <fullName evidence="1">SWIB domain-containing protein</fullName>
    </submittedName>
</protein>
<name>G5ED10_CAEEL</name>
<dbReference type="PaxDb" id="6239-F58D12.3"/>
<keyword evidence="2" id="KW-1185">Reference proteome</keyword>
<dbReference type="KEGG" id="cel:CELE_F58D12.3"/>
<dbReference type="STRING" id="6239.F58D12.3.1"/>
<dbReference type="WormBase" id="F58D12.3">
    <property type="protein sequence ID" value="CE47698"/>
    <property type="gene ID" value="WBGene00010250"/>
</dbReference>
<dbReference type="SMR" id="G5ED10"/>
<proteinExistence type="predicted"/>
<dbReference type="HOGENOM" id="CLU_011560_0_0_1"/>
<accession>G5ED10</accession>
<evidence type="ECO:0000313" key="1">
    <source>
        <dbReference type="EMBL" id="CAB03145.4"/>
    </source>
</evidence>
<dbReference type="eggNOG" id="ENOG502TIFH">
    <property type="taxonomic scope" value="Eukaryota"/>
</dbReference>
<dbReference type="CTD" id="186505"/>
<dbReference type="Proteomes" id="UP000001940">
    <property type="component" value="Chromosome V"/>
</dbReference>
<dbReference type="InterPro" id="IPR009091">
    <property type="entry name" value="RCC1/BLIP-II"/>
</dbReference>
<reference evidence="1 2" key="1">
    <citation type="journal article" date="1998" name="Science">
        <title>Genome sequence of the nematode C. elegans: a platform for investigating biology.</title>
        <authorList>
            <consortium name="The C. elegans sequencing consortium"/>
            <person name="Sulson J.E."/>
            <person name="Waterston R."/>
        </authorList>
    </citation>
    <scope>NUCLEOTIDE SEQUENCE [LARGE SCALE GENOMIC DNA]</scope>
    <source>
        <strain evidence="1 2">Bristol N2</strain>
    </source>
</reference>
<dbReference type="AlphaFoldDB" id="G5ED10"/>
<dbReference type="Gene3D" id="2.130.10.30">
    <property type="entry name" value="Regulator of chromosome condensation 1/beta-lactamase-inhibitor protein II"/>
    <property type="match status" value="1"/>
</dbReference>
<dbReference type="OrthoDB" id="5821121at2759"/>
<dbReference type="EMBL" id="BX284605">
    <property type="protein sequence ID" value="CAB03145.4"/>
    <property type="molecule type" value="Genomic_DNA"/>
</dbReference>